<dbReference type="InterPro" id="IPR013325">
    <property type="entry name" value="RNA_pol_sigma_r2"/>
</dbReference>
<dbReference type="NCBIfam" id="TIGR02937">
    <property type="entry name" value="sigma70-ECF"/>
    <property type="match status" value="1"/>
</dbReference>
<evidence type="ECO:0000259" key="5">
    <source>
        <dbReference type="Pfam" id="PF04542"/>
    </source>
</evidence>
<gene>
    <name evidence="7" type="ORF">IAA52_06985</name>
</gene>
<dbReference type="CDD" id="cd06171">
    <property type="entry name" value="Sigma70_r4"/>
    <property type="match status" value="1"/>
</dbReference>
<dbReference type="InterPro" id="IPR036388">
    <property type="entry name" value="WH-like_DNA-bd_sf"/>
</dbReference>
<dbReference type="InterPro" id="IPR013324">
    <property type="entry name" value="RNA_pol_sigma_r3/r4-like"/>
</dbReference>
<evidence type="ECO:0000313" key="7">
    <source>
        <dbReference type="EMBL" id="HIQ82832.1"/>
    </source>
</evidence>
<dbReference type="EMBL" id="DVFZ01000070">
    <property type="protein sequence ID" value="HIQ82832.1"/>
    <property type="molecule type" value="Genomic_DNA"/>
</dbReference>
<dbReference type="GO" id="GO:0016987">
    <property type="term" value="F:sigma factor activity"/>
    <property type="evidence" value="ECO:0007669"/>
    <property type="project" value="UniProtKB-KW"/>
</dbReference>
<reference evidence="7" key="1">
    <citation type="submission" date="2020-10" db="EMBL/GenBank/DDBJ databases">
        <authorList>
            <person name="Gilroy R."/>
        </authorList>
    </citation>
    <scope>NUCLEOTIDE SEQUENCE</scope>
    <source>
        <strain evidence="7">ChiSjej6B24-2974</strain>
    </source>
</reference>
<keyword evidence="4" id="KW-0804">Transcription</keyword>
<reference evidence="7" key="2">
    <citation type="journal article" date="2021" name="PeerJ">
        <title>Extensive microbial diversity within the chicken gut microbiome revealed by metagenomics and culture.</title>
        <authorList>
            <person name="Gilroy R."/>
            <person name="Ravi A."/>
            <person name="Getino M."/>
            <person name="Pursley I."/>
            <person name="Horton D.L."/>
            <person name="Alikhan N.F."/>
            <person name="Baker D."/>
            <person name="Gharbi K."/>
            <person name="Hall N."/>
            <person name="Watson M."/>
            <person name="Adriaenssens E.M."/>
            <person name="Foster-Nyarko E."/>
            <person name="Jarju S."/>
            <person name="Secka A."/>
            <person name="Antonio M."/>
            <person name="Oren A."/>
            <person name="Chaudhuri R.R."/>
            <person name="La Ragione R."/>
            <person name="Hildebrand F."/>
            <person name="Pallen M.J."/>
        </authorList>
    </citation>
    <scope>NUCLEOTIDE SEQUENCE</scope>
    <source>
        <strain evidence="7">ChiSjej6B24-2974</strain>
    </source>
</reference>
<evidence type="ECO:0000256" key="3">
    <source>
        <dbReference type="ARBA" id="ARBA00023082"/>
    </source>
</evidence>
<keyword evidence="3" id="KW-0731">Sigma factor</keyword>
<proteinExistence type="inferred from homology"/>
<evidence type="ECO:0000313" key="8">
    <source>
        <dbReference type="Proteomes" id="UP000824260"/>
    </source>
</evidence>
<organism evidence="7 8">
    <name type="scientific">Candidatus Pullichristensenella stercorigallinarum</name>
    <dbReference type="NCBI Taxonomy" id="2840909"/>
    <lineage>
        <taxon>Bacteria</taxon>
        <taxon>Bacillati</taxon>
        <taxon>Bacillota</taxon>
        <taxon>Clostridia</taxon>
        <taxon>Candidatus Pullichristensenella</taxon>
    </lineage>
</organism>
<dbReference type="PANTHER" id="PTHR43133">
    <property type="entry name" value="RNA POLYMERASE ECF-TYPE SIGMA FACTO"/>
    <property type="match status" value="1"/>
</dbReference>
<keyword evidence="2" id="KW-0805">Transcription regulation</keyword>
<accession>A0A9D0ZMB7</accession>
<dbReference type="GO" id="GO:0006352">
    <property type="term" value="P:DNA-templated transcription initiation"/>
    <property type="evidence" value="ECO:0007669"/>
    <property type="project" value="InterPro"/>
</dbReference>
<comment type="similarity">
    <text evidence="1">Belongs to the sigma-70 factor family. ECF subfamily.</text>
</comment>
<comment type="caution">
    <text evidence="7">The sequence shown here is derived from an EMBL/GenBank/DDBJ whole genome shotgun (WGS) entry which is preliminary data.</text>
</comment>
<dbReference type="Pfam" id="PF08281">
    <property type="entry name" value="Sigma70_r4_2"/>
    <property type="match status" value="1"/>
</dbReference>
<evidence type="ECO:0000256" key="1">
    <source>
        <dbReference type="ARBA" id="ARBA00010641"/>
    </source>
</evidence>
<dbReference type="GO" id="GO:0003677">
    <property type="term" value="F:DNA binding"/>
    <property type="evidence" value="ECO:0007669"/>
    <property type="project" value="InterPro"/>
</dbReference>
<sequence length="155" mass="18215">MTSERFAQEIVALTDTLYRVSYSILRQRCDREDAVQNCLEKAWKKRKSLRDERYLKTWLVRILINECYDIHRRRGRETPGEIPERAAPPGADRELHDALMRLPEEVRTPLVLHYMEGYSIQEIASALRLAQGTVKTRMRRGRTMLKQLLSEEGLS</sequence>
<name>A0A9D0ZMB7_9FIRM</name>
<dbReference type="InterPro" id="IPR013249">
    <property type="entry name" value="RNA_pol_sigma70_r4_t2"/>
</dbReference>
<dbReference type="SUPFAM" id="SSF88946">
    <property type="entry name" value="Sigma2 domain of RNA polymerase sigma factors"/>
    <property type="match status" value="1"/>
</dbReference>
<feature type="domain" description="RNA polymerase sigma factor 70 region 4 type 2" evidence="6">
    <location>
        <begin position="93"/>
        <end position="145"/>
    </location>
</feature>
<protein>
    <submittedName>
        <fullName evidence="7">RNA polymerase sigma factor</fullName>
    </submittedName>
</protein>
<dbReference type="SUPFAM" id="SSF88659">
    <property type="entry name" value="Sigma3 and sigma4 domains of RNA polymerase sigma factors"/>
    <property type="match status" value="1"/>
</dbReference>
<evidence type="ECO:0000256" key="4">
    <source>
        <dbReference type="ARBA" id="ARBA00023163"/>
    </source>
</evidence>
<feature type="domain" description="RNA polymerase sigma-70 region 2" evidence="5">
    <location>
        <begin position="15"/>
        <end position="76"/>
    </location>
</feature>
<dbReference type="InterPro" id="IPR039425">
    <property type="entry name" value="RNA_pol_sigma-70-like"/>
</dbReference>
<dbReference type="PANTHER" id="PTHR43133:SF51">
    <property type="entry name" value="RNA POLYMERASE SIGMA FACTOR"/>
    <property type="match status" value="1"/>
</dbReference>
<evidence type="ECO:0000256" key="2">
    <source>
        <dbReference type="ARBA" id="ARBA00023015"/>
    </source>
</evidence>
<dbReference type="AlphaFoldDB" id="A0A9D0ZMB7"/>
<dbReference type="Proteomes" id="UP000824260">
    <property type="component" value="Unassembled WGS sequence"/>
</dbReference>
<dbReference type="Pfam" id="PF04542">
    <property type="entry name" value="Sigma70_r2"/>
    <property type="match status" value="1"/>
</dbReference>
<dbReference type="InterPro" id="IPR014284">
    <property type="entry name" value="RNA_pol_sigma-70_dom"/>
</dbReference>
<evidence type="ECO:0000259" key="6">
    <source>
        <dbReference type="Pfam" id="PF08281"/>
    </source>
</evidence>
<dbReference type="Gene3D" id="1.10.10.10">
    <property type="entry name" value="Winged helix-like DNA-binding domain superfamily/Winged helix DNA-binding domain"/>
    <property type="match status" value="1"/>
</dbReference>
<dbReference type="InterPro" id="IPR007627">
    <property type="entry name" value="RNA_pol_sigma70_r2"/>
</dbReference>
<dbReference type="Gene3D" id="1.10.1740.10">
    <property type="match status" value="1"/>
</dbReference>